<keyword evidence="3" id="KW-1185">Reference proteome</keyword>
<proteinExistence type="predicted"/>
<protein>
    <submittedName>
        <fullName evidence="2">Uncharacterized protein</fullName>
    </submittedName>
</protein>
<evidence type="ECO:0000313" key="2">
    <source>
        <dbReference type="EMBL" id="GIG08878.1"/>
    </source>
</evidence>
<comment type="caution">
    <text evidence="2">The sequence shown here is derived from an EMBL/GenBank/DDBJ whole genome shotgun (WGS) entry which is preliminary data.</text>
</comment>
<evidence type="ECO:0000256" key="1">
    <source>
        <dbReference type="SAM" id="MobiDB-lite"/>
    </source>
</evidence>
<feature type="compositionally biased region" description="Low complexity" evidence="1">
    <location>
        <begin position="44"/>
        <end position="57"/>
    </location>
</feature>
<evidence type="ECO:0000313" key="3">
    <source>
        <dbReference type="Proteomes" id="UP000630887"/>
    </source>
</evidence>
<dbReference type="EMBL" id="BONI01000054">
    <property type="protein sequence ID" value="GIG08878.1"/>
    <property type="molecule type" value="Genomic_DNA"/>
</dbReference>
<organism evidence="2 3">
    <name type="scientific">Catellatospora coxensis</name>
    <dbReference type="NCBI Taxonomy" id="310354"/>
    <lineage>
        <taxon>Bacteria</taxon>
        <taxon>Bacillati</taxon>
        <taxon>Actinomycetota</taxon>
        <taxon>Actinomycetes</taxon>
        <taxon>Micromonosporales</taxon>
        <taxon>Micromonosporaceae</taxon>
        <taxon>Catellatospora</taxon>
    </lineage>
</organism>
<dbReference type="Proteomes" id="UP000630887">
    <property type="component" value="Unassembled WGS sequence"/>
</dbReference>
<dbReference type="AlphaFoldDB" id="A0A8J3KZ53"/>
<sequence>MARPVCSYAFSWHTSALGVNTCAAGRLAQSSASLPSTPGTGEEQPASANGAASAQTAAPAAILRLHAMCRPSQTSAREPNGRKAAATAVLSAFYQPGTPLPLVPLADFFIVLPS</sequence>
<accession>A0A8J3KZ53</accession>
<feature type="region of interest" description="Disordered" evidence="1">
    <location>
        <begin position="30"/>
        <end position="57"/>
    </location>
</feature>
<feature type="compositionally biased region" description="Polar residues" evidence="1">
    <location>
        <begin position="30"/>
        <end position="39"/>
    </location>
</feature>
<name>A0A8J3KZ53_9ACTN</name>
<reference evidence="2 3" key="1">
    <citation type="submission" date="2021-01" db="EMBL/GenBank/DDBJ databases">
        <title>Whole genome shotgun sequence of Catellatospora coxensis NBRC 107359.</title>
        <authorList>
            <person name="Komaki H."/>
            <person name="Tamura T."/>
        </authorList>
    </citation>
    <scope>NUCLEOTIDE SEQUENCE [LARGE SCALE GENOMIC DNA]</scope>
    <source>
        <strain evidence="2 3">NBRC 107359</strain>
    </source>
</reference>
<gene>
    <name evidence="2" type="ORF">Cco03nite_55780</name>
</gene>